<evidence type="ECO:0000259" key="3">
    <source>
        <dbReference type="Pfam" id="PF13649"/>
    </source>
</evidence>
<organism evidence="4">
    <name type="scientific">Bionectria ochroleuca</name>
    <name type="common">Gliocladium roseum</name>
    <dbReference type="NCBI Taxonomy" id="29856"/>
    <lineage>
        <taxon>Eukaryota</taxon>
        <taxon>Fungi</taxon>
        <taxon>Dikarya</taxon>
        <taxon>Ascomycota</taxon>
        <taxon>Pezizomycotina</taxon>
        <taxon>Sordariomycetes</taxon>
        <taxon>Hypocreomycetidae</taxon>
        <taxon>Hypocreales</taxon>
        <taxon>Bionectriaceae</taxon>
        <taxon>Clonostachys</taxon>
    </lineage>
</organism>
<sequence>MAQQQGEKDHWSAGDYQHSASFVPKLAGKVVTWLDLQKDDVLLDVGCGDGILDVEFSKILAQGTGSLYGIDSSEAMIKAAKELCKDTTNTTFEVLDATNIPSNPALQKGTFTKAFSNAALHWILRKEETRQSVFDAVAASLKTGGTFSLEMGGLGNVAEMRTALLMTVSRRVGMKAALAADPWFFPEEKWITGVLEKAGFRVDKVEREWRPTQADKGGVEGWARLFGSQILHAVEDEKEREEVVKEIAETLREVCRNPDGGEMISYAMIRSDDKVGGVGDLPMSHVNLQDPEAPLMHRDEMATEFANQVGPSGERLTETG</sequence>
<protein>
    <recommendedName>
        <fullName evidence="3">Methyltransferase domain-containing protein</fullName>
    </recommendedName>
</protein>
<keyword evidence="2" id="KW-0808">Transferase</keyword>
<dbReference type="SUPFAM" id="SSF53335">
    <property type="entry name" value="S-adenosyl-L-methionine-dependent methyltransferases"/>
    <property type="match status" value="1"/>
</dbReference>
<dbReference type="EMBL" id="CDPU01000016">
    <property type="protein sequence ID" value="CEO49939.1"/>
    <property type="molecule type" value="Genomic_DNA"/>
</dbReference>
<evidence type="ECO:0000256" key="2">
    <source>
        <dbReference type="ARBA" id="ARBA00022679"/>
    </source>
</evidence>
<evidence type="ECO:0000256" key="1">
    <source>
        <dbReference type="ARBA" id="ARBA00022603"/>
    </source>
</evidence>
<proteinExistence type="predicted"/>
<dbReference type="InterPro" id="IPR041698">
    <property type="entry name" value="Methyltransf_25"/>
</dbReference>
<reference evidence="4" key="1">
    <citation type="submission" date="2015-01" db="EMBL/GenBank/DDBJ databases">
        <authorList>
            <person name="Durling Mikael"/>
        </authorList>
    </citation>
    <scope>NUCLEOTIDE SEQUENCE</scope>
</reference>
<name>A0A0B7JY80_BIOOC</name>
<dbReference type="Gene3D" id="3.40.50.150">
    <property type="entry name" value="Vaccinia Virus protein VP39"/>
    <property type="match status" value="1"/>
</dbReference>
<dbReference type="Pfam" id="PF13649">
    <property type="entry name" value="Methyltransf_25"/>
    <property type="match status" value="1"/>
</dbReference>
<dbReference type="AlphaFoldDB" id="A0A0B7JY80"/>
<dbReference type="InterPro" id="IPR029063">
    <property type="entry name" value="SAM-dependent_MTases_sf"/>
</dbReference>
<gene>
    <name evidence="4" type="ORF">BN869_000005996_1</name>
</gene>
<keyword evidence="1" id="KW-0489">Methyltransferase</keyword>
<accession>A0A0B7JY80</accession>
<dbReference type="PANTHER" id="PTHR43861">
    <property type="entry name" value="TRANS-ACONITATE 2-METHYLTRANSFERASE-RELATED"/>
    <property type="match status" value="1"/>
</dbReference>
<dbReference type="PANTHER" id="PTHR43861:SF1">
    <property type="entry name" value="TRANS-ACONITATE 2-METHYLTRANSFERASE"/>
    <property type="match status" value="1"/>
</dbReference>
<dbReference type="GO" id="GO:0032259">
    <property type="term" value="P:methylation"/>
    <property type="evidence" value="ECO:0007669"/>
    <property type="project" value="UniProtKB-KW"/>
</dbReference>
<feature type="domain" description="Methyltransferase" evidence="3">
    <location>
        <begin position="43"/>
        <end position="145"/>
    </location>
</feature>
<evidence type="ECO:0000313" key="4">
    <source>
        <dbReference type="EMBL" id="CEO49939.1"/>
    </source>
</evidence>
<dbReference type="CDD" id="cd02440">
    <property type="entry name" value="AdoMet_MTases"/>
    <property type="match status" value="1"/>
</dbReference>
<dbReference type="GO" id="GO:0008168">
    <property type="term" value="F:methyltransferase activity"/>
    <property type="evidence" value="ECO:0007669"/>
    <property type="project" value="UniProtKB-KW"/>
</dbReference>